<evidence type="ECO:0000256" key="2">
    <source>
        <dbReference type="ARBA" id="ARBA00022771"/>
    </source>
</evidence>
<feature type="domain" description="GRF-type" evidence="6">
    <location>
        <begin position="87"/>
        <end position="128"/>
    </location>
</feature>
<evidence type="ECO:0000313" key="8">
    <source>
        <dbReference type="Proteomes" id="UP000489600"/>
    </source>
</evidence>
<name>A0A565CJM6_9BRAS</name>
<keyword evidence="5" id="KW-1133">Transmembrane helix</keyword>
<evidence type="ECO:0000313" key="7">
    <source>
        <dbReference type="EMBL" id="VVB13923.1"/>
    </source>
</evidence>
<evidence type="ECO:0000256" key="5">
    <source>
        <dbReference type="SAM" id="Phobius"/>
    </source>
</evidence>
<keyword evidence="8" id="KW-1185">Reference proteome</keyword>
<feature type="transmembrane region" description="Helical" evidence="5">
    <location>
        <begin position="198"/>
        <end position="222"/>
    </location>
</feature>
<keyword evidence="5" id="KW-0472">Membrane</keyword>
<dbReference type="Proteomes" id="UP000489600">
    <property type="component" value="Unassembled WGS sequence"/>
</dbReference>
<keyword evidence="1" id="KW-0479">Metal-binding</keyword>
<accession>A0A565CJM6</accession>
<keyword evidence="5" id="KW-0812">Transmembrane</keyword>
<evidence type="ECO:0000256" key="4">
    <source>
        <dbReference type="PROSITE-ProRule" id="PRU01343"/>
    </source>
</evidence>
<sequence>MLFTSAASPLLLPILEGGCSLNRKKSGSAGSQMNWLPHILLSSRSKSHFRHRMGQYSYTQPSSSSIRSESSTARHRAGRTFCFPNSCYCGLVPVIKTSTTAENSGRRFFGCHNHADGLYHIFKWWNEAIMDEFEEMKLVVEQQADLISYFKSNESQVLHDCVDKPTIRYCLQKTDTELAQLKEMIIENRYRSVEVKNAMVACLIILFGDPLILLPIVGIFSFSPPRLHRRLKEKGNLSSLPPMVSPSSGNHLVHFDFNFDISQRFWLLMIMSDMEFPLRLYTKGQEPPPAKSIGYYAGDKNLFETLVQDGVLQPDELNELYYSKLGVFLQANLETPEVEVTDEMKAFWELLGVYLEMGQCINDLVAACGACQSWPRVDHMRLGYLCIYAGYIEDDFVNYPWGRVAFKNLLQSVKDKDLTKSSYVIEGFVQVLQVWVYWALPNFAKEFGDPTSVKSFVMKNTMVEMLPFWDAKVDNILKVAFDKGWNWKNSHWPGVGVKFYKCIK</sequence>
<keyword evidence="2 4" id="KW-0863">Zinc-finger</keyword>
<dbReference type="PANTHER" id="PTHR33248">
    <property type="entry name" value="ZINC ION-BINDING PROTEIN"/>
    <property type="match status" value="1"/>
</dbReference>
<organism evidence="7 8">
    <name type="scientific">Arabis nemorensis</name>
    <dbReference type="NCBI Taxonomy" id="586526"/>
    <lineage>
        <taxon>Eukaryota</taxon>
        <taxon>Viridiplantae</taxon>
        <taxon>Streptophyta</taxon>
        <taxon>Embryophyta</taxon>
        <taxon>Tracheophyta</taxon>
        <taxon>Spermatophyta</taxon>
        <taxon>Magnoliopsida</taxon>
        <taxon>eudicotyledons</taxon>
        <taxon>Gunneridae</taxon>
        <taxon>Pentapetalae</taxon>
        <taxon>rosids</taxon>
        <taxon>malvids</taxon>
        <taxon>Brassicales</taxon>
        <taxon>Brassicaceae</taxon>
        <taxon>Arabideae</taxon>
        <taxon>Arabis</taxon>
    </lineage>
</organism>
<dbReference type="InterPro" id="IPR010666">
    <property type="entry name" value="Znf_GRF"/>
</dbReference>
<protein>
    <recommendedName>
        <fullName evidence="6">GRF-type domain-containing protein</fullName>
    </recommendedName>
</protein>
<evidence type="ECO:0000256" key="1">
    <source>
        <dbReference type="ARBA" id="ARBA00022723"/>
    </source>
</evidence>
<gene>
    <name evidence="7" type="ORF">ANE_LOCUS24367</name>
</gene>
<dbReference type="GO" id="GO:0008270">
    <property type="term" value="F:zinc ion binding"/>
    <property type="evidence" value="ECO:0007669"/>
    <property type="project" value="UniProtKB-KW"/>
</dbReference>
<keyword evidence="3" id="KW-0862">Zinc</keyword>
<dbReference type="OrthoDB" id="2822301at2759"/>
<evidence type="ECO:0000259" key="6">
    <source>
        <dbReference type="PROSITE" id="PS51999"/>
    </source>
</evidence>
<comment type="caution">
    <text evidence="7">The sequence shown here is derived from an EMBL/GenBank/DDBJ whole genome shotgun (WGS) entry which is preliminary data.</text>
</comment>
<proteinExistence type="predicted"/>
<dbReference type="AlphaFoldDB" id="A0A565CJM6"/>
<dbReference type="PROSITE" id="PS51999">
    <property type="entry name" value="ZF_GRF"/>
    <property type="match status" value="1"/>
</dbReference>
<dbReference type="EMBL" id="CABITT030000008">
    <property type="protein sequence ID" value="VVB13923.1"/>
    <property type="molecule type" value="Genomic_DNA"/>
</dbReference>
<evidence type="ECO:0000256" key="3">
    <source>
        <dbReference type="ARBA" id="ARBA00022833"/>
    </source>
</evidence>
<reference evidence="7" key="1">
    <citation type="submission" date="2019-07" db="EMBL/GenBank/DDBJ databases">
        <authorList>
            <person name="Dittberner H."/>
        </authorList>
    </citation>
    <scope>NUCLEOTIDE SEQUENCE [LARGE SCALE GENOMIC DNA]</scope>
</reference>